<accession>A0A8H5KXZ6</accession>
<evidence type="ECO:0000313" key="2">
    <source>
        <dbReference type="EMBL" id="KAF5581937.1"/>
    </source>
</evidence>
<dbReference type="Proteomes" id="UP000544095">
    <property type="component" value="Unassembled WGS sequence"/>
</dbReference>
<evidence type="ECO:0000256" key="1">
    <source>
        <dbReference type="SAM" id="MobiDB-lite"/>
    </source>
</evidence>
<dbReference type="EMBL" id="JAAOAR010000452">
    <property type="protein sequence ID" value="KAF5581937.1"/>
    <property type="molecule type" value="Genomic_DNA"/>
</dbReference>
<feature type="region of interest" description="Disordered" evidence="1">
    <location>
        <begin position="197"/>
        <end position="271"/>
    </location>
</feature>
<keyword evidence="3" id="KW-1185">Reference proteome</keyword>
<reference evidence="2 3" key="1">
    <citation type="submission" date="2020-05" db="EMBL/GenBank/DDBJ databases">
        <title>Identification and distribution of gene clusters putatively required for synthesis of sphingolipid metabolism inhibitors in phylogenetically diverse species of the filamentous fungus Fusarium.</title>
        <authorList>
            <person name="Kim H.-S."/>
            <person name="Busman M."/>
            <person name="Brown D.W."/>
            <person name="Divon H."/>
            <person name="Uhlig S."/>
            <person name="Proctor R.H."/>
        </authorList>
    </citation>
    <scope>NUCLEOTIDE SEQUENCE [LARGE SCALE GENOMIC DNA]</scope>
    <source>
        <strain evidence="2 3">NRRL 25211</strain>
    </source>
</reference>
<dbReference type="AlphaFoldDB" id="A0A8H5KXZ6"/>
<feature type="region of interest" description="Disordered" evidence="1">
    <location>
        <begin position="357"/>
        <end position="390"/>
    </location>
</feature>
<feature type="compositionally biased region" description="Polar residues" evidence="1">
    <location>
        <begin position="197"/>
        <end position="208"/>
    </location>
</feature>
<protein>
    <submittedName>
        <fullName evidence="2">F-box</fullName>
    </submittedName>
</protein>
<organism evidence="2 3">
    <name type="scientific">Fusarium pseudoanthophilum</name>
    <dbReference type="NCBI Taxonomy" id="48495"/>
    <lineage>
        <taxon>Eukaryota</taxon>
        <taxon>Fungi</taxon>
        <taxon>Dikarya</taxon>
        <taxon>Ascomycota</taxon>
        <taxon>Pezizomycotina</taxon>
        <taxon>Sordariomycetes</taxon>
        <taxon>Hypocreomycetidae</taxon>
        <taxon>Hypocreales</taxon>
        <taxon>Nectriaceae</taxon>
        <taxon>Fusarium</taxon>
        <taxon>Fusarium fujikuroi species complex</taxon>
    </lineage>
</organism>
<feature type="compositionally biased region" description="Low complexity" evidence="1">
    <location>
        <begin position="375"/>
        <end position="389"/>
    </location>
</feature>
<comment type="caution">
    <text evidence="2">The sequence shown here is derived from an EMBL/GenBank/DDBJ whole genome shotgun (WGS) entry which is preliminary data.</text>
</comment>
<gene>
    <name evidence="2" type="ORF">FPANT_8706</name>
</gene>
<name>A0A8H5KXZ6_9HYPO</name>
<feature type="compositionally biased region" description="Polar residues" evidence="1">
    <location>
        <begin position="357"/>
        <end position="374"/>
    </location>
</feature>
<evidence type="ECO:0000313" key="3">
    <source>
        <dbReference type="Proteomes" id="UP000544095"/>
    </source>
</evidence>
<feature type="compositionally biased region" description="Polar residues" evidence="1">
    <location>
        <begin position="223"/>
        <end position="235"/>
    </location>
</feature>
<sequence length="560" mass="63607">MSEYSTSIYCAICGGPTSSHSTEPAIDYLSEPSIDSDDDSGWLDKVKLITQHHKSGRVFIVPRAEQEEANDFNVDFEENNRIVRKDVNMMTVYDVGSEDPLVFPIHADCYELLGKVVKPQKIDNAALYRVLKSHLPSPYGPPNALDFNYGKLKRYQSDEWDTVPGIEYAVASPVSIESVTSIIEKVLRKANKSNLQDFQSNVPTGSSSDRGRSRNAQAGPHQSYRTAPYHNQQGPRSRDENHQAAPHANHPGPQRNQRKRQNRQNGLNRYSVHRDIPDSEWERKFTREFAWIREFLPPKEEVERRHVDRFLFCEAIFDLGGGRGFDTPDYRDTLRGLHNRRRIWALCSQIVAEYLPHSQQHSAQKPEATSSPEATRSTTTSSIPTSMPSLDFFRRPIKGSKPWPCEPNELRNKSPIEASSMETLTLAARDSDLSNAVRIGVDANMQRFEIHFEENGRKWSHCIGPRSTAMQYLYFNKSSAVPDRIIKCYVTMKHNIPVGLRLFSTQGQVITAGKPGNNEIAYPREEDEEGGWLTGIFCQWSDRDSPDAKLASFGVYFAHD</sequence>
<proteinExistence type="predicted"/>